<organism evidence="1 2">
    <name type="scientific">Rangifer tarandus platyrhynchus</name>
    <name type="common">Svalbard reindeer</name>
    <dbReference type="NCBI Taxonomy" id="3082113"/>
    <lineage>
        <taxon>Eukaryota</taxon>
        <taxon>Metazoa</taxon>
        <taxon>Chordata</taxon>
        <taxon>Craniata</taxon>
        <taxon>Vertebrata</taxon>
        <taxon>Euteleostomi</taxon>
        <taxon>Mammalia</taxon>
        <taxon>Eutheria</taxon>
        <taxon>Laurasiatheria</taxon>
        <taxon>Artiodactyla</taxon>
        <taxon>Ruminantia</taxon>
        <taxon>Pecora</taxon>
        <taxon>Cervidae</taxon>
        <taxon>Odocoileinae</taxon>
        <taxon>Rangifer</taxon>
    </lineage>
</organism>
<reference evidence="1" key="1">
    <citation type="submission" date="2023-05" db="EMBL/GenBank/DDBJ databases">
        <authorList>
            <consortium name="ELIXIR-Norway"/>
        </authorList>
    </citation>
    <scope>NUCLEOTIDE SEQUENCE</scope>
</reference>
<name>A0ACB0EWJ3_RANTA</name>
<accession>A0ACB0EWJ3</accession>
<dbReference type="Proteomes" id="UP001162501">
    <property type="component" value="Chromosome 28"/>
</dbReference>
<dbReference type="EMBL" id="OX596112">
    <property type="protein sequence ID" value="CAI9704968.1"/>
    <property type="molecule type" value="Genomic_DNA"/>
</dbReference>
<proteinExistence type="predicted"/>
<sequence>MVQGPLHRDARGASGGFEHGASSWPCSAVPACAPGVGQQENRVCTVYRSHRLNFPEDMALREQGGVETIWPHRVPQACNLDGRALTSAEPGLQRQPPNRSLPGPAPSSDLRGPGRACIVPFLEFFKSESSLAVNGALFTEAGPAKGRGPAIVRPGCGPLECAGMLARVAQPQSGAFVCKHQQIGPPINNDDLTARAGQASGYQDSIL</sequence>
<evidence type="ECO:0000313" key="2">
    <source>
        <dbReference type="Proteomes" id="UP001162501"/>
    </source>
</evidence>
<gene>
    <name evidence="1" type="ORF">MRATA1EN3_LOCUS16181</name>
</gene>
<evidence type="ECO:0000313" key="1">
    <source>
        <dbReference type="EMBL" id="CAI9704968.1"/>
    </source>
</evidence>
<protein>
    <submittedName>
        <fullName evidence="1">Uncharacterized protein</fullName>
    </submittedName>
</protein>